<comment type="caution">
    <text evidence="3">The sequence shown here is derived from an EMBL/GenBank/DDBJ whole genome shotgun (WGS) entry which is preliminary data.</text>
</comment>
<dbReference type="Proteomes" id="UP000579281">
    <property type="component" value="Unassembled WGS sequence"/>
</dbReference>
<accession>A0A841KZM2</accession>
<feature type="region of interest" description="Disordered" evidence="1">
    <location>
        <begin position="1"/>
        <end position="20"/>
    </location>
</feature>
<sequence length="122" mass="13965">MKIDGSLPISTNQGQYKKDEVQAENFQKTFEKAKENQDEKRLMQTCKELESVFVNMMFKNMRATVPSDGFIEKSFGRETFEGMLDEKIAETLAKGQGVGLAQQMYKQLSRNLKNQSPEDSKL</sequence>
<keyword evidence="3" id="KW-0969">Cilium</keyword>
<evidence type="ECO:0000313" key="4">
    <source>
        <dbReference type="Proteomes" id="UP000579281"/>
    </source>
</evidence>
<evidence type="ECO:0000256" key="1">
    <source>
        <dbReference type="SAM" id="MobiDB-lite"/>
    </source>
</evidence>
<organism evidence="3 4">
    <name type="scientific">Anaerosolibacter carboniphilus</name>
    <dbReference type="NCBI Taxonomy" id="1417629"/>
    <lineage>
        <taxon>Bacteria</taxon>
        <taxon>Bacillati</taxon>
        <taxon>Bacillota</taxon>
        <taxon>Clostridia</taxon>
        <taxon>Peptostreptococcales</taxon>
        <taxon>Thermotaleaceae</taxon>
        <taxon>Anaerosolibacter</taxon>
    </lineage>
</organism>
<keyword evidence="3" id="KW-0282">Flagellum</keyword>
<keyword evidence="4" id="KW-1185">Reference proteome</keyword>
<feature type="domain" description="Flagellar protein FlgJ N-terminal" evidence="2">
    <location>
        <begin position="59"/>
        <end position="107"/>
    </location>
</feature>
<evidence type="ECO:0000313" key="3">
    <source>
        <dbReference type="EMBL" id="MBB6216362.1"/>
    </source>
</evidence>
<dbReference type="PRINTS" id="PR01002">
    <property type="entry name" value="FLGFLGJ"/>
</dbReference>
<protein>
    <submittedName>
        <fullName evidence="3">Flagellar protein FlgJ</fullName>
    </submittedName>
</protein>
<gene>
    <name evidence="3" type="ORF">HNQ80_002462</name>
</gene>
<evidence type="ECO:0000259" key="2">
    <source>
        <dbReference type="Pfam" id="PF10135"/>
    </source>
</evidence>
<dbReference type="AlphaFoldDB" id="A0A841KZM2"/>
<reference evidence="3 4" key="1">
    <citation type="submission" date="2020-08" db="EMBL/GenBank/DDBJ databases">
        <title>Genomic Encyclopedia of Type Strains, Phase IV (KMG-IV): sequencing the most valuable type-strain genomes for metagenomic binning, comparative biology and taxonomic classification.</title>
        <authorList>
            <person name="Goeker M."/>
        </authorList>
    </citation>
    <scope>NUCLEOTIDE SEQUENCE [LARGE SCALE GENOMIC DNA]</scope>
    <source>
        <strain evidence="3 4">DSM 103526</strain>
    </source>
</reference>
<keyword evidence="3" id="KW-0966">Cell projection</keyword>
<dbReference type="InterPro" id="IPR019301">
    <property type="entry name" value="Flagellar_prot_FlgJ_N"/>
</dbReference>
<dbReference type="Pfam" id="PF10135">
    <property type="entry name" value="Rod-binding"/>
    <property type="match status" value="1"/>
</dbReference>
<dbReference type="RefSeq" id="WP_184310900.1">
    <property type="nucleotide sequence ID" value="NZ_JACHEN010000014.1"/>
</dbReference>
<proteinExistence type="predicted"/>
<name>A0A841KZM2_9FIRM</name>
<dbReference type="EMBL" id="JACHEN010000014">
    <property type="protein sequence ID" value="MBB6216362.1"/>
    <property type="molecule type" value="Genomic_DNA"/>
</dbReference>